<dbReference type="EMBL" id="QSBM01000027">
    <property type="protein sequence ID" value="RGX22508.1"/>
    <property type="molecule type" value="Genomic_DNA"/>
</dbReference>
<dbReference type="Proteomes" id="UP000283880">
    <property type="component" value="Unassembled WGS sequence"/>
</dbReference>
<accession>A0A413F803</accession>
<comment type="caution">
    <text evidence="2">The sequence shown here is derived from an EMBL/GenBank/DDBJ whole genome shotgun (WGS) entry which is preliminary data.</text>
</comment>
<evidence type="ECO:0000313" key="3">
    <source>
        <dbReference type="Proteomes" id="UP000283880"/>
    </source>
</evidence>
<sequence length="322" mass="36206">MNKRERVVAAIRGERVDCVPSGFSIHFPEGCKEGQAAVNAHLRFFQETDTDIIKIMNENLVPYMGEIEKPEDFRKYRILGPEEAFITDQVRLTREILSGADPEAFSLGTLRGITPSMIHPLMAAGMDYEKARLFVRDSLRENPEPVLEAAQRVADGLCHLARGYREAGVDGIYYAALGGEADIFTDEEFERWVKPFDLQVMRAIRESGAYCFLHICKAHLNMERYRGYTPYADVVNWGVYEAPYPLTRGRELFGGTTIMGGLANQEGVITDGTEEEIRAEVSRIIREVGREGFILGADCTLPGEIGYERIRTAAEAARRVKQ</sequence>
<dbReference type="OrthoDB" id="7375127at2"/>
<dbReference type="PANTHER" id="PTHR47099:SF1">
    <property type="entry name" value="METHYLCOBAMIDE:COM METHYLTRANSFERASE MTBA"/>
    <property type="match status" value="1"/>
</dbReference>
<dbReference type="InterPro" id="IPR052024">
    <property type="entry name" value="Methanogen_methyltrans"/>
</dbReference>
<dbReference type="InterPro" id="IPR038071">
    <property type="entry name" value="UROD/MetE-like_sf"/>
</dbReference>
<name>A0A413F803_9FIRM</name>
<dbReference type="GO" id="GO:0006779">
    <property type="term" value="P:porphyrin-containing compound biosynthetic process"/>
    <property type="evidence" value="ECO:0007669"/>
    <property type="project" value="InterPro"/>
</dbReference>
<feature type="domain" description="Uroporphyrinogen decarboxylase (URO-D)" evidence="1">
    <location>
        <begin position="58"/>
        <end position="319"/>
    </location>
</feature>
<protein>
    <submittedName>
        <fullName evidence="2">Uroporphyrinogen III decarboxylase</fullName>
    </submittedName>
</protein>
<evidence type="ECO:0000259" key="1">
    <source>
        <dbReference type="Pfam" id="PF01208"/>
    </source>
</evidence>
<evidence type="ECO:0000313" key="2">
    <source>
        <dbReference type="EMBL" id="RGX22508.1"/>
    </source>
</evidence>
<dbReference type="Gene3D" id="3.20.20.210">
    <property type="match status" value="1"/>
</dbReference>
<dbReference type="PANTHER" id="PTHR47099">
    <property type="entry name" value="METHYLCOBAMIDE:COM METHYLTRANSFERASE MTBA"/>
    <property type="match status" value="1"/>
</dbReference>
<gene>
    <name evidence="2" type="ORF">DWV29_25570</name>
</gene>
<dbReference type="GO" id="GO:0004853">
    <property type="term" value="F:uroporphyrinogen decarboxylase activity"/>
    <property type="evidence" value="ECO:0007669"/>
    <property type="project" value="InterPro"/>
</dbReference>
<dbReference type="InterPro" id="IPR000257">
    <property type="entry name" value="Uroporphyrinogen_deCOase"/>
</dbReference>
<organism evidence="2 3">
    <name type="scientific">Enterocloster asparagiformis</name>
    <dbReference type="NCBI Taxonomy" id="333367"/>
    <lineage>
        <taxon>Bacteria</taxon>
        <taxon>Bacillati</taxon>
        <taxon>Bacillota</taxon>
        <taxon>Clostridia</taxon>
        <taxon>Lachnospirales</taxon>
        <taxon>Lachnospiraceae</taxon>
        <taxon>Enterocloster</taxon>
    </lineage>
</organism>
<dbReference type="Pfam" id="PF01208">
    <property type="entry name" value="URO-D"/>
    <property type="match status" value="1"/>
</dbReference>
<reference evidence="2 3" key="1">
    <citation type="submission" date="2018-08" db="EMBL/GenBank/DDBJ databases">
        <title>A genome reference for cultivated species of the human gut microbiota.</title>
        <authorList>
            <person name="Zou Y."/>
            <person name="Xue W."/>
            <person name="Luo G."/>
        </authorList>
    </citation>
    <scope>NUCLEOTIDE SEQUENCE [LARGE SCALE GENOMIC DNA]</scope>
    <source>
        <strain evidence="2 3">AF04-15</strain>
    </source>
</reference>
<dbReference type="AlphaFoldDB" id="A0A413F803"/>
<dbReference type="SUPFAM" id="SSF51726">
    <property type="entry name" value="UROD/MetE-like"/>
    <property type="match status" value="1"/>
</dbReference>
<proteinExistence type="predicted"/>
<dbReference type="RefSeq" id="WP_007715107.1">
    <property type="nucleotide sequence ID" value="NZ_BAABXR010000002.1"/>
</dbReference>